<feature type="transmembrane region" description="Helical" evidence="6">
    <location>
        <begin position="264"/>
        <end position="284"/>
    </location>
</feature>
<dbReference type="GO" id="GO:0031526">
    <property type="term" value="C:brush border membrane"/>
    <property type="evidence" value="ECO:0007669"/>
    <property type="project" value="TreeGrafter"/>
</dbReference>
<feature type="transmembrane region" description="Helical" evidence="6">
    <location>
        <begin position="79"/>
        <end position="97"/>
    </location>
</feature>
<feature type="transmembrane region" description="Helical" evidence="6">
    <location>
        <begin position="315"/>
        <end position="336"/>
    </location>
</feature>
<dbReference type="GO" id="GO:0022857">
    <property type="term" value="F:transmembrane transporter activity"/>
    <property type="evidence" value="ECO:0007669"/>
    <property type="project" value="InterPro"/>
</dbReference>
<evidence type="ECO:0000313" key="8">
    <source>
        <dbReference type="EMBL" id="CAG7721131.1"/>
    </source>
</evidence>
<gene>
    <name evidence="8" type="ORF">AFUS01_LOCUS10371</name>
</gene>
<evidence type="ECO:0000259" key="7">
    <source>
        <dbReference type="PROSITE" id="PS50850"/>
    </source>
</evidence>
<organism evidence="8 9">
    <name type="scientific">Allacma fusca</name>
    <dbReference type="NCBI Taxonomy" id="39272"/>
    <lineage>
        <taxon>Eukaryota</taxon>
        <taxon>Metazoa</taxon>
        <taxon>Ecdysozoa</taxon>
        <taxon>Arthropoda</taxon>
        <taxon>Hexapoda</taxon>
        <taxon>Collembola</taxon>
        <taxon>Symphypleona</taxon>
        <taxon>Sminthuridae</taxon>
        <taxon>Allacma</taxon>
    </lineage>
</organism>
<keyword evidence="4 6" id="KW-1133">Transmembrane helix</keyword>
<comment type="subcellular location">
    <subcellularLocation>
        <location evidence="1">Membrane</location>
        <topology evidence="1">Multi-pass membrane protein</topology>
    </subcellularLocation>
</comment>
<evidence type="ECO:0000256" key="1">
    <source>
        <dbReference type="ARBA" id="ARBA00004141"/>
    </source>
</evidence>
<name>A0A8J2JJ01_9HEXA</name>
<keyword evidence="9" id="KW-1185">Reference proteome</keyword>
<dbReference type="AlphaFoldDB" id="A0A8J2JJ01"/>
<reference evidence="8" key="1">
    <citation type="submission" date="2021-06" db="EMBL/GenBank/DDBJ databases">
        <authorList>
            <person name="Hodson N. C."/>
            <person name="Mongue J. A."/>
            <person name="Jaron S. K."/>
        </authorList>
    </citation>
    <scope>NUCLEOTIDE SEQUENCE</scope>
</reference>
<dbReference type="EMBL" id="CAJVCH010076950">
    <property type="protein sequence ID" value="CAG7721131.1"/>
    <property type="molecule type" value="Genomic_DNA"/>
</dbReference>
<feature type="transmembrane region" description="Helical" evidence="6">
    <location>
        <begin position="46"/>
        <end position="67"/>
    </location>
</feature>
<dbReference type="PANTHER" id="PTHR23504:SF31">
    <property type="entry name" value="MAJOR FACILITATOR SUPERFAMILY DOMAIN-CONTAINING PROTEIN 10"/>
    <property type="match status" value="1"/>
</dbReference>
<sequence>MILPLFPTVLEHYKENDANGYYEKVANTTQRLGHFIGSPQGQSETVLIGGILGSVFCFLQFISAPLIGAFSDLKGRRQALLICLVGIATSHVLWYNASTFLVFILSRIIGGLARANVSLSTAIVADDCTADERPKGMAMIGGAFSIGFVVGPAIGAYFSTSGDYSSAAVSCVSLSAISLSVVYLFLPETLPTKDRVKVKDLQSISTYLSPRSLFSFKAVSVGQNLKPIGISYFIYIFIYSGLEFTLTFLTHYKFKYTPMDQGKMFAAMGLGMALLQGTLVRRLTPAMEDSAAKIGMLIMIPAFAIIGYSQDSSQLALGLFCYCIGSGVVTPCLTSMTAARVTKPSEKGVALGIFRSLGALARAFGPLSASALFWRIGPSQAYLCGALTFVIPLYFLSRATKN</sequence>
<feature type="transmembrane region" description="Helical" evidence="6">
    <location>
        <begin position="291"/>
        <end position="309"/>
    </location>
</feature>
<protein>
    <recommendedName>
        <fullName evidence="7">Major facilitator superfamily (MFS) profile domain-containing protein</fullName>
    </recommendedName>
</protein>
<accession>A0A8J2JJ01</accession>
<evidence type="ECO:0000313" key="9">
    <source>
        <dbReference type="Proteomes" id="UP000708208"/>
    </source>
</evidence>
<dbReference type="PANTHER" id="PTHR23504">
    <property type="entry name" value="MAJOR FACILITATOR SUPERFAMILY DOMAIN-CONTAINING PROTEIN 10"/>
    <property type="match status" value="1"/>
</dbReference>
<feature type="transmembrane region" description="Helical" evidence="6">
    <location>
        <begin position="232"/>
        <end position="252"/>
    </location>
</feature>
<evidence type="ECO:0000256" key="3">
    <source>
        <dbReference type="ARBA" id="ARBA00022692"/>
    </source>
</evidence>
<evidence type="ECO:0000256" key="5">
    <source>
        <dbReference type="ARBA" id="ARBA00023136"/>
    </source>
</evidence>
<dbReference type="InterPro" id="IPR011701">
    <property type="entry name" value="MFS"/>
</dbReference>
<evidence type="ECO:0000256" key="4">
    <source>
        <dbReference type="ARBA" id="ARBA00022989"/>
    </source>
</evidence>
<dbReference type="Proteomes" id="UP000708208">
    <property type="component" value="Unassembled WGS sequence"/>
</dbReference>
<dbReference type="Pfam" id="PF07690">
    <property type="entry name" value="MFS_1"/>
    <property type="match status" value="1"/>
</dbReference>
<dbReference type="InterPro" id="IPR020846">
    <property type="entry name" value="MFS_dom"/>
</dbReference>
<comment type="caution">
    <text evidence="8">The sequence shown here is derived from an EMBL/GenBank/DDBJ whole genome shotgun (WGS) entry which is preliminary data.</text>
</comment>
<feature type="transmembrane region" description="Helical" evidence="6">
    <location>
        <begin position="164"/>
        <end position="186"/>
    </location>
</feature>
<feature type="transmembrane region" description="Helical" evidence="6">
    <location>
        <begin position="380"/>
        <end position="397"/>
    </location>
</feature>
<dbReference type="OrthoDB" id="196650at2759"/>
<dbReference type="PROSITE" id="PS50850">
    <property type="entry name" value="MFS"/>
    <property type="match status" value="1"/>
</dbReference>
<keyword evidence="2" id="KW-0813">Transport</keyword>
<keyword evidence="5 6" id="KW-0472">Membrane</keyword>
<feature type="transmembrane region" description="Helical" evidence="6">
    <location>
        <begin position="137"/>
        <end position="158"/>
    </location>
</feature>
<keyword evidence="3 6" id="KW-0812">Transmembrane</keyword>
<evidence type="ECO:0000256" key="2">
    <source>
        <dbReference type="ARBA" id="ARBA00022448"/>
    </source>
</evidence>
<evidence type="ECO:0000256" key="6">
    <source>
        <dbReference type="SAM" id="Phobius"/>
    </source>
</evidence>
<feature type="domain" description="Major facilitator superfamily (MFS) profile" evidence="7">
    <location>
        <begin position="1"/>
        <end position="402"/>
    </location>
</feature>
<proteinExistence type="predicted"/>